<dbReference type="InterPro" id="IPR003593">
    <property type="entry name" value="AAA+_ATPase"/>
</dbReference>
<evidence type="ECO:0000256" key="4">
    <source>
        <dbReference type="ARBA" id="ARBA00022840"/>
    </source>
</evidence>
<dbReference type="NCBIfam" id="NF007480">
    <property type="entry name" value="PRK10070.1"/>
    <property type="match status" value="1"/>
</dbReference>
<evidence type="ECO:0000259" key="6">
    <source>
        <dbReference type="PROSITE" id="PS50893"/>
    </source>
</evidence>
<keyword evidence="2" id="KW-0813">Transport</keyword>
<dbReference type="GO" id="GO:0005524">
    <property type="term" value="F:ATP binding"/>
    <property type="evidence" value="ECO:0007669"/>
    <property type="project" value="UniProtKB-KW"/>
</dbReference>
<dbReference type="InterPro" id="IPR046342">
    <property type="entry name" value="CBS_dom_sf"/>
</dbReference>
<dbReference type="GO" id="GO:0006970">
    <property type="term" value="P:response to osmotic stress"/>
    <property type="evidence" value="ECO:0007669"/>
    <property type="project" value="UniProtKB-ARBA"/>
</dbReference>
<organism evidence="7 8">
    <name type="scientific">Desulfosalsimonas propionicica</name>
    <dbReference type="NCBI Taxonomy" id="332175"/>
    <lineage>
        <taxon>Bacteria</taxon>
        <taxon>Pseudomonadati</taxon>
        <taxon>Thermodesulfobacteriota</taxon>
        <taxon>Desulfobacteria</taxon>
        <taxon>Desulfobacterales</taxon>
        <taxon>Desulfosalsimonadaceae</taxon>
        <taxon>Desulfosalsimonas</taxon>
    </lineage>
</organism>
<evidence type="ECO:0000256" key="2">
    <source>
        <dbReference type="ARBA" id="ARBA00022448"/>
    </source>
</evidence>
<dbReference type="SUPFAM" id="SSF54631">
    <property type="entry name" value="CBS-domain pair"/>
    <property type="match status" value="1"/>
</dbReference>
<name>A0A7W0C674_9BACT</name>
<gene>
    <name evidence="7" type="ORF">HNR65_000082</name>
</gene>
<keyword evidence="4 7" id="KW-0067">ATP-binding</keyword>
<evidence type="ECO:0000256" key="3">
    <source>
        <dbReference type="ARBA" id="ARBA00022741"/>
    </source>
</evidence>
<evidence type="ECO:0000313" key="7">
    <source>
        <dbReference type="EMBL" id="MBA2879775.1"/>
    </source>
</evidence>
<dbReference type="GO" id="GO:0016020">
    <property type="term" value="C:membrane"/>
    <property type="evidence" value="ECO:0007669"/>
    <property type="project" value="InterPro"/>
</dbReference>
<dbReference type="Gene3D" id="3.10.580.10">
    <property type="entry name" value="CBS-domain"/>
    <property type="match status" value="1"/>
</dbReference>
<dbReference type="Pfam" id="PF00571">
    <property type="entry name" value="CBS"/>
    <property type="match status" value="1"/>
</dbReference>
<dbReference type="InterPro" id="IPR000644">
    <property type="entry name" value="CBS_dom"/>
</dbReference>
<dbReference type="CDD" id="cd03294">
    <property type="entry name" value="ABC_Pro_Gly_Betaine"/>
    <property type="match status" value="1"/>
</dbReference>
<reference evidence="7 8" key="1">
    <citation type="submission" date="2020-07" db="EMBL/GenBank/DDBJ databases">
        <title>Genomic Encyclopedia of Type Strains, Phase IV (KMG-IV): sequencing the most valuable type-strain genomes for metagenomic binning, comparative biology and taxonomic classification.</title>
        <authorList>
            <person name="Goeker M."/>
        </authorList>
    </citation>
    <scope>NUCLEOTIDE SEQUENCE [LARGE SCALE GENOMIC DNA]</scope>
    <source>
        <strain evidence="7 8">DSM 17721</strain>
    </source>
</reference>
<protein>
    <submittedName>
        <fullName evidence="7">Glycine betaine/proline transport system ATP-binding protein</fullName>
    </submittedName>
</protein>
<dbReference type="Pfam" id="PF00005">
    <property type="entry name" value="ABC_tran"/>
    <property type="match status" value="1"/>
</dbReference>
<dbReference type="NCBIfam" id="TIGR01186">
    <property type="entry name" value="proV"/>
    <property type="match status" value="1"/>
</dbReference>
<dbReference type="PANTHER" id="PTHR43869">
    <property type="entry name" value="GLYCINE BETAINE/PROLINE BETAINE TRANSPORT SYSTEM ATP-BINDING PROTEIN PROV"/>
    <property type="match status" value="1"/>
</dbReference>
<dbReference type="PROSITE" id="PS50893">
    <property type="entry name" value="ABC_TRANSPORTER_2"/>
    <property type="match status" value="1"/>
</dbReference>
<dbReference type="GO" id="GO:0006865">
    <property type="term" value="P:amino acid transport"/>
    <property type="evidence" value="ECO:0007669"/>
    <property type="project" value="UniProtKB-KW"/>
</dbReference>
<keyword evidence="3" id="KW-0547">Nucleotide-binding</keyword>
<dbReference type="AlphaFoldDB" id="A0A7W0C674"/>
<feature type="domain" description="ABC transporter" evidence="6">
    <location>
        <begin position="35"/>
        <end position="272"/>
    </location>
</feature>
<dbReference type="FunFam" id="3.40.50.300:FF:000201">
    <property type="entry name" value="Glycine betaine/L-proline ABC transporter ATP-binding protein"/>
    <property type="match status" value="1"/>
</dbReference>
<dbReference type="InterPro" id="IPR051921">
    <property type="entry name" value="ABC_osmolyte_uptake_ATP-bind"/>
</dbReference>
<accession>A0A7W0C674</accession>
<keyword evidence="5" id="KW-0029">Amino-acid transport</keyword>
<evidence type="ECO:0000256" key="1">
    <source>
        <dbReference type="ARBA" id="ARBA00005417"/>
    </source>
</evidence>
<dbReference type="Proteomes" id="UP000525298">
    <property type="component" value="Unassembled WGS sequence"/>
</dbReference>
<dbReference type="PROSITE" id="PS00211">
    <property type="entry name" value="ABC_TRANSPORTER_1"/>
    <property type="match status" value="1"/>
</dbReference>
<dbReference type="Gene3D" id="3.40.50.300">
    <property type="entry name" value="P-loop containing nucleotide triphosphate hydrolases"/>
    <property type="match status" value="1"/>
</dbReference>
<dbReference type="EMBL" id="JACDUS010000001">
    <property type="protein sequence ID" value="MBA2879775.1"/>
    <property type="molecule type" value="Genomic_DNA"/>
</dbReference>
<evidence type="ECO:0000313" key="8">
    <source>
        <dbReference type="Proteomes" id="UP000525298"/>
    </source>
</evidence>
<dbReference type="RefSeq" id="WP_181549474.1">
    <property type="nucleotide sequence ID" value="NZ_JACDUS010000001.1"/>
</dbReference>
<dbReference type="InterPro" id="IPR027417">
    <property type="entry name" value="P-loop_NTPase"/>
</dbReference>
<dbReference type="InterPro" id="IPR003439">
    <property type="entry name" value="ABC_transporter-like_ATP-bd"/>
</dbReference>
<dbReference type="InterPro" id="IPR005892">
    <property type="entry name" value="Gly-betaine_transp_ATP-bd"/>
</dbReference>
<dbReference type="InterPro" id="IPR017871">
    <property type="entry name" value="ABC_transporter-like_CS"/>
</dbReference>
<proteinExistence type="inferred from homology"/>
<evidence type="ECO:0000256" key="5">
    <source>
        <dbReference type="ARBA" id="ARBA00022970"/>
    </source>
</evidence>
<dbReference type="GO" id="GO:0031460">
    <property type="term" value="P:glycine betaine transport"/>
    <property type="evidence" value="ECO:0007669"/>
    <property type="project" value="InterPro"/>
</dbReference>
<comment type="caution">
    <text evidence="7">The sequence shown here is derived from an EMBL/GenBank/DDBJ whole genome shotgun (WGS) entry which is preliminary data.</text>
</comment>
<dbReference type="PANTHER" id="PTHR43869:SF1">
    <property type="entry name" value="GLYCINE BETAINE_PROLINE BETAINE TRANSPORT SYSTEM ATP-BINDING PROTEIN PROV"/>
    <property type="match status" value="1"/>
</dbReference>
<keyword evidence="8" id="KW-1185">Reference proteome</keyword>
<dbReference type="SMART" id="SM00382">
    <property type="entry name" value="AAA"/>
    <property type="match status" value="1"/>
</dbReference>
<dbReference type="SUPFAM" id="SSF52540">
    <property type="entry name" value="P-loop containing nucleoside triphosphate hydrolases"/>
    <property type="match status" value="1"/>
</dbReference>
<comment type="similarity">
    <text evidence="1">Belongs to the ABC transporter superfamily.</text>
</comment>
<sequence>MGNDSSNGHQRLVVENAYKIFGGDPGPAYEMLKQGKGKDVIYKETGLTIGVQNANFSVYAGEIFVIMGLSGSGKSTLVRLLNRLIEPTSGKILVEDQDITKMDVKELTETRRKYMSMVFQSFALMPHLTVHQNAAFGLEIMGFTEKKRKERAMSALEQVGLDHVANSYPKSLSGGMQQRVGLARGLAVDPDIMLMDEAFSALDPLIRTEMQDELLKLQEGSDRTVIFISHDLDEAMRIGDRIAIMESGRIVQIGAPEEIMRNPADDYVKAFFRGVDPTNVYTAGDIATTTQVTFPLHKAGLRAVRQRLNEYDREYAYVLRKDRTYVGVVSLNKIQQALEDESINSQDITPAYLEKIEPVRQDATLQEVLPKLTEYECPVPIVDSANKYKGTISRHLFLRTLSRETNFDEQYA</sequence>
<dbReference type="GO" id="GO:0016887">
    <property type="term" value="F:ATP hydrolysis activity"/>
    <property type="evidence" value="ECO:0007669"/>
    <property type="project" value="InterPro"/>
</dbReference>